<dbReference type="PANTHER" id="PTHR18952:SF265">
    <property type="entry name" value="CARBONIC ANHYDRASE"/>
    <property type="match status" value="1"/>
</dbReference>
<dbReference type="Pfam" id="PF00194">
    <property type="entry name" value="Carb_anhydrase"/>
    <property type="match status" value="1"/>
</dbReference>
<dbReference type="EMBL" id="CAJHNH020001335">
    <property type="protein sequence ID" value="CAG5122635.1"/>
    <property type="molecule type" value="Genomic_DNA"/>
</dbReference>
<evidence type="ECO:0000256" key="1">
    <source>
        <dbReference type="ARBA" id="ARBA00010718"/>
    </source>
</evidence>
<dbReference type="GO" id="GO:0004089">
    <property type="term" value="F:carbonate dehydratase activity"/>
    <property type="evidence" value="ECO:0007669"/>
    <property type="project" value="UniProtKB-EC"/>
</dbReference>
<evidence type="ECO:0000313" key="9">
    <source>
        <dbReference type="Proteomes" id="UP000678393"/>
    </source>
</evidence>
<keyword evidence="5" id="KW-0456">Lyase</keyword>
<organism evidence="8 9">
    <name type="scientific">Candidula unifasciata</name>
    <dbReference type="NCBI Taxonomy" id="100452"/>
    <lineage>
        <taxon>Eukaryota</taxon>
        <taxon>Metazoa</taxon>
        <taxon>Spiralia</taxon>
        <taxon>Lophotrochozoa</taxon>
        <taxon>Mollusca</taxon>
        <taxon>Gastropoda</taxon>
        <taxon>Heterobranchia</taxon>
        <taxon>Euthyneura</taxon>
        <taxon>Panpulmonata</taxon>
        <taxon>Eupulmonata</taxon>
        <taxon>Stylommatophora</taxon>
        <taxon>Helicina</taxon>
        <taxon>Helicoidea</taxon>
        <taxon>Geomitridae</taxon>
        <taxon>Candidula</taxon>
    </lineage>
</organism>
<dbReference type="Gene3D" id="3.10.200.10">
    <property type="entry name" value="Alpha carbonic anhydrase"/>
    <property type="match status" value="1"/>
</dbReference>
<gene>
    <name evidence="8" type="ORF">CUNI_LOCUS8193</name>
</gene>
<comment type="similarity">
    <text evidence="1">Belongs to the alpha-carbonic anhydrase family.</text>
</comment>
<proteinExistence type="inferred from homology"/>
<comment type="caution">
    <text evidence="8">The sequence shown here is derived from an EMBL/GenBank/DDBJ whole genome shotgun (WGS) entry which is preliminary data.</text>
</comment>
<dbReference type="AlphaFoldDB" id="A0A8S3Z3Q9"/>
<dbReference type="SMART" id="SM01057">
    <property type="entry name" value="Carb_anhydrase"/>
    <property type="match status" value="1"/>
</dbReference>
<evidence type="ECO:0000256" key="3">
    <source>
        <dbReference type="ARBA" id="ARBA00022723"/>
    </source>
</evidence>
<keyword evidence="3" id="KW-0479">Metal-binding</keyword>
<feature type="non-terminal residue" evidence="8">
    <location>
        <position position="108"/>
    </location>
</feature>
<keyword evidence="4" id="KW-0862">Zinc</keyword>
<protein>
    <recommendedName>
        <fullName evidence="2">carbonic anhydrase</fullName>
        <ecNumber evidence="2">4.2.1.1</ecNumber>
    </recommendedName>
</protein>
<dbReference type="Proteomes" id="UP000678393">
    <property type="component" value="Unassembled WGS sequence"/>
</dbReference>
<dbReference type="EC" id="4.2.1.1" evidence="2"/>
<reference evidence="8" key="1">
    <citation type="submission" date="2021-04" db="EMBL/GenBank/DDBJ databases">
        <authorList>
            <consortium name="Molecular Ecology Group"/>
        </authorList>
    </citation>
    <scope>NUCLEOTIDE SEQUENCE</scope>
</reference>
<name>A0A8S3Z3Q9_9EUPU</name>
<sequence length="108" mass="12263">GPEHWYTTFPDCGGVMQSPIDIITSEVLYDPNLDLLDFSDYKTTSGVRMTLENVGGHTAEVLFSGTEIYLKGGALPDEYKLEQFHFHWGQNSRRGSEHAFNGYHYPME</sequence>
<evidence type="ECO:0000256" key="2">
    <source>
        <dbReference type="ARBA" id="ARBA00012925"/>
    </source>
</evidence>
<evidence type="ECO:0000259" key="7">
    <source>
        <dbReference type="PROSITE" id="PS51144"/>
    </source>
</evidence>
<evidence type="ECO:0000256" key="4">
    <source>
        <dbReference type="ARBA" id="ARBA00022833"/>
    </source>
</evidence>
<dbReference type="OrthoDB" id="429145at2759"/>
<evidence type="ECO:0000256" key="5">
    <source>
        <dbReference type="ARBA" id="ARBA00023239"/>
    </source>
</evidence>
<dbReference type="InterPro" id="IPR036398">
    <property type="entry name" value="CA_dom_sf"/>
</dbReference>
<dbReference type="GO" id="GO:0008270">
    <property type="term" value="F:zinc ion binding"/>
    <property type="evidence" value="ECO:0007669"/>
    <property type="project" value="InterPro"/>
</dbReference>
<dbReference type="InterPro" id="IPR001148">
    <property type="entry name" value="CA_dom"/>
</dbReference>
<feature type="non-terminal residue" evidence="8">
    <location>
        <position position="1"/>
    </location>
</feature>
<evidence type="ECO:0000256" key="6">
    <source>
        <dbReference type="ARBA" id="ARBA00048348"/>
    </source>
</evidence>
<dbReference type="PROSITE" id="PS51144">
    <property type="entry name" value="ALPHA_CA_2"/>
    <property type="match status" value="1"/>
</dbReference>
<dbReference type="InterPro" id="IPR023561">
    <property type="entry name" value="Carbonic_anhydrase_a-class"/>
</dbReference>
<dbReference type="PANTHER" id="PTHR18952">
    <property type="entry name" value="CARBONIC ANHYDRASE"/>
    <property type="match status" value="1"/>
</dbReference>
<dbReference type="SUPFAM" id="SSF51069">
    <property type="entry name" value="Carbonic anhydrase"/>
    <property type="match status" value="1"/>
</dbReference>
<accession>A0A8S3Z3Q9</accession>
<dbReference type="CDD" id="cd00326">
    <property type="entry name" value="alpha_CA"/>
    <property type="match status" value="1"/>
</dbReference>
<feature type="domain" description="Alpha-carbonic anhydrase" evidence="7">
    <location>
        <begin position="1"/>
        <end position="108"/>
    </location>
</feature>
<comment type="catalytic activity">
    <reaction evidence="6">
        <text>hydrogencarbonate + H(+) = CO2 + H2O</text>
        <dbReference type="Rhea" id="RHEA:10748"/>
        <dbReference type="ChEBI" id="CHEBI:15377"/>
        <dbReference type="ChEBI" id="CHEBI:15378"/>
        <dbReference type="ChEBI" id="CHEBI:16526"/>
        <dbReference type="ChEBI" id="CHEBI:17544"/>
        <dbReference type="EC" id="4.2.1.1"/>
    </reaction>
</comment>
<evidence type="ECO:0000313" key="8">
    <source>
        <dbReference type="EMBL" id="CAG5122635.1"/>
    </source>
</evidence>
<keyword evidence="9" id="KW-1185">Reference proteome</keyword>